<organism evidence="4 5">
    <name type="scientific">Microbulbifer yueqingensis</name>
    <dbReference type="NCBI Taxonomy" id="658219"/>
    <lineage>
        <taxon>Bacteria</taxon>
        <taxon>Pseudomonadati</taxon>
        <taxon>Pseudomonadota</taxon>
        <taxon>Gammaproteobacteria</taxon>
        <taxon>Cellvibrionales</taxon>
        <taxon>Microbulbiferaceae</taxon>
        <taxon>Microbulbifer</taxon>
    </lineage>
</organism>
<gene>
    <name evidence="4" type="ORF">SAMN05216212_0097</name>
</gene>
<dbReference type="SUPFAM" id="SSF56925">
    <property type="entry name" value="OMPA-like"/>
    <property type="match status" value="1"/>
</dbReference>
<evidence type="ECO:0000256" key="1">
    <source>
        <dbReference type="ARBA" id="ARBA00022729"/>
    </source>
</evidence>
<evidence type="ECO:0000256" key="2">
    <source>
        <dbReference type="SAM" id="SignalP"/>
    </source>
</evidence>
<evidence type="ECO:0000313" key="5">
    <source>
        <dbReference type="Proteomes" id="UP000199305"/>
    </source>
</evidence>
<feature type="chain" id="PRO_5011569220" evidence="2">
    <location>
        <begin position="22"/>
        <end position="192"/>
    </location>
</feature>
<dbReference type="EMBL" id="FNFH01000001">
    <property type="protein sequence ID" value="SDJ52315.1"/>
    <property type="molecule type" value="Genomic_DNA"/>
</dbReference>
<feature type="domain" description="Outer membrane protein beta-barrel" evidence="3">
    <location>
        <begin position="10"/>
        <end position="192"/>
    </location>
</feature>
<dbReference type="RefSeq" id="WP_091506312.1">
    <property type="nucleotide sequence ID" value="NZ_FNFH01000001.1"/>
</dbReference>
<sequence>MKKIFAPLILVSLLTSAHTMAKVNDDLGFNTVISLSSGVVRGEESEEDENLTSVAIGADFHKFPVEMELRYTRASSSASADLGGDTLNLNGDLDNWSIGGKLDLSWNCRASCLYLMGAYNYGENTLTAELNGEEVADAVITGNYFSWGGGFRYDFTAQLRATVEYVIFETGEQDNVDFGTSKAWMGGLAYKF</sequence>
<protein>
    <submittedName>
        <fullName evidence="4">Outer membrane protein beta-barrel domain-containing protein</fullName>
    </submittedName>
</protein>
<evidence type="ECO:0000259" key="3">
    <source>
        <dbReference type="Pfam" id="PF13505"/>
    </source>
</evidence>
<feature type="signal peptide" evidence="2">
    <location>
        <begin position="1"/>
        <end position="21"/>
    </location>
</feature>
<name>A0A1G8UGK4_9GAMM</name>
<dbReference type="InterPro" id="IPR011250">
    <property type="entry name" value="OMP/PagP_B-barrel"/>
</dbReference>
<dbReference type="Gene3D" id="2.40.160.20">
    <property type="match status" value="1"/>
</dbReference>
<keyword evidence="5" id="KW-1185">Reference proteome</keyword>
<dbReference type="Pfam" id="PF13505">
    <property type="entry name" value="OMP_b-brl"/>
    <property type="match status" value="1"/>
</dbReference>
<keyword evidence="1 2" id="KW-0732">Signal</keyword>
<dbReference type="Proteomes" id="UP000199305">
    <property type="component" value="Unassembled WGS sequence"/>
</dbReference>
<evidence type="ECO:0000313" key="4">
    <source>
        <dbReference type="EMBL" id="SDJ52315.1"/>
    </source>
</evidence>
<dbReference type="InterPro" id="IPR027385">
    <property type="entry name" value="Beta-barrel_OMP"/>
</dbReference>
<reference evidence="5" key="1">
    <citation type="submission" date="2016-10" db="EMBL/GenBank/DDBJ databases">
        <authorList>
            <person name="Varghese N."/>
            <person name="Submissions S."/>
        </authorList>
    </citation>
    <scope>NUCLEOTIDE SEQUENCE [LARGE SCALE GENOMIC DNA]</scope>
    <source>
        <strain evidence="5">CGMCC 1.10658</strain>
    </source>
</reference>
<accession>A0A1G8UGK4</accession>
<dbReference type="AlphaFoldDB" id="A0A1G8UGK4"/>
<dbReference type="OrthoDB" id="9992417at2"/>
<proteinExistence type="predicted"/>